<reference evidence="3 4" key="1">
    <citation type="journal article" date="2018" name="Evol. Lett.">
        <title>Horizontal gene cluster transfer increased hallucinogenic mushroom diversity.</title>
        <authorList>
            <person name="Reynolds H.T."/>
            <person name="Vijayakumar V."/>
            <person name="Gluck-Thaler E."/>
            <person name="Korotkin H.B."/>
            <person name="Matheny P.B."/>
            <person name="Slot J.C."/>
        </authorList>
    </citation>
    <scope>NUCLEOTIDE SEQUENCE [LARGE SCALE GENOMIC DNA]</scope>
    <source>
        <strain evidence="3 4">2631</strain>
    </source>
</reference>
<feature type="domain" description="Nephrocystin 3-like N-terminal" evidence="2">
    <location>
        <begin position="29"/>
        <end position="186"/>
    </location>
</feature>
<dbReference type="STRING" id="93625.A0A409WKQ1"/>
<gene>
    <name evidence="3" type="ORF">CVT25_002858</name>
</gene>
<dbReference type="Proteomes" id="UP000283269">
    <property type="component" value="Unassembled WGS sequence"/>
</dbReference>
<name>A0A409WKQ1_PSICY</name>
<evidence type="ECO:0000313" key="4">
    <source>
        <dbReference type="Proteomes" id="UP000283269"/>
    </source>
</evidence>
<evidence type="ECO:0000313" key="3">
    <source>
        <dbReference type="EMBL" id="PPQ79123.1"/>
    </source>
</evidence>
<protein>
    <recommendedName>
        <fullName evidence="2">Nephrocystin 3-like N-terminal domain-containing protein</fullName>
    </recommendedName>
</protein>
<dbReference type="AlphaFoldDB" id="A0A409WKQ1"/>
<accession>A0A409WKQ1</accession>
<dbReference type="Pfam" id="PF24883">
    <property type="entry name" value="NPHP3_N"/>
    <property type="match status" value="1"/>
</dbReference>
<keyword evidence="4" id="KW-1185">Reference proteome</keyword>
<evidence type="ECO:0000256" key="1">
    <source>
        <dbReference type="ARBA" id="ARBA00022737"/>
    </source>
</evidence>
<sequence length="261" mass="28575">MDPKALYNSASQRSSNATHSEIPIPGVIQWLSAPLDCPTSRILWITGSTNTSRAAVAYAASKFCEENGILGGTFFFPQTTPDRLKRRSVLGSSFLPTLLYQLIVSYGQEITGNICDLVASDPAIMDKAPEVQLEKLLVEPFKTFSPGKTVVVVINGLDVCEEEGIESHIDSLLSADVPFMRFIITSKPRAWIRDGPASHSFTTISLHHSSVLEMRNTLRERLQNILKALLCRGNLTSHPPEACIASGTPWPSPITEQGFGY</sequence>
<dbReference type="OrthoDB" id="3018304at2759"/>
<comment type="caution">
    <text evidence="3">The sequence shown here is derived from an EMBL/GenBank/DDBJ whole genome shotgun (WGS) entry which is preliminary data.</text>
</comment>
<keyword evidence="1" id="KW-0677">Repeat</keyword>
<organism evidence="3 4">
    <name type="scientific">Psilocybe cyanescens</name>
    <dbReference type="NCBI Taxonomy" id="93625"/>
    <lineage>
        <taxon>Eukaryota</taxon>
        <taxon>Fungi</taxon>
        <taxon>Dikarya</taxon>
        <taxon>Basidiomycota</taxon>
        <taxon>Agaricomycotina</taxon>
        <taxon>Agaricomycetes</taxon>
        <taxon>Agaricomycetidae</taxon>
        <taxon>Agaricales</taxon>
        <taxon>Agaricineae</taxon>
        <taxon>Strophariaceae</taxon>
        <taxon>Psilocybe</taxon>
    </lineage>
</organism>
<dbReference type="InterPro" id="IPR056884">
    <property type="entry name" value="NPHP3-like_N"/>
</dbReference>
<dbReference type="EMBL" id="NHYD01003392">
    <property type="protein sequence ID" value="PPQ79123.1"/>
    <property type="molecule type" value="Genomic_DNA"/>
</dbReference>
<dbReference type="InParanoid" id="A0A409WKQ1"/>
<evidence type="ECO:0000259" key="2">
    <source>
        <dbReference type="Pfam" id="PF24883"/>
    </source>
</evidence>
<proteinExistence type="predicted"/>